<organism evidence="6 7">
    <name type="scientific">Zymoseptoria tritici ST99CH_1E4</name>
    <dbReference type="NCBI Taxonomy" id="1276532"/>
    <lineage>
        <taxon>Eukaryota</taxon>
        <taxon>Fungi</taxon>
        <taxon>Dikarya</taxon>
        <taxon>Ascomycota</taxon>
        <taxon>Pezizomycotina</taxon>
        <taxon>Dothideomycetes</taxon>
        <taxon>Dothideomycetidae</taxon>
        <taxon>Mycosphaerellales</taxon>
        <taxon>Mycosphaerellaceae</taxon>
        <taxon>Zymoseptoria</taxon>
    </lineage>
</organism>
<dbReference type="Gene3D" id="3.30.420.10">
    <property type="entry name" value="Ribonuclease H-like superfamily/Ribonuclease H"/>
    <property type="match status" value="1"/>
</dbReference>
<evidence type="ECO:0000259" key="5">
    <source>
        <dbReference type="SMART" id="SM00479"/>
    </source>
</evidence>
<feature type="domain" description="Exonuclease" evidence="5">
    <location>
        <begin position="44"/>
        <end position="220"/>
    </location>
</feature>
<dbReference type="GO" id="GO:0005634">
    <property type="term" value="C:nucleus"/>
    <property type="evidence" value="ECO:0007669"/>
    <property type="project" value="TreeGrafter"/>
</dbReference>
<dbReference type="SMART" id="SM00479">
    <property type="entry name" value="EXOIII"/>
    <property type="match status" value="1"/>
</dbReference>
<dbReference type="AlphaFoldDB" id="A0A2H1GUP9"/>
<feature type="compositionally biased region" description="Low complexity" evidence="4">
    <location>
        <begin position="239"/>
        <end position="260"/>
    </location>
</feature>
<feature type="region of interest" description="Disordered" evidence="4">
    <location>
        <begin position="219"/>
        <end position="322"/>
    </location>
</feature>
<protein>
    <recommendedName>
        <fullName evidence="5">Exonuclease domain-containing protein</fullName>
    </recommendedName>
</protein>
<dbReference type="SUPFAM" id="SSF53098">
    <property type="entry name" value="Ribonuclease H-like"/>
    <property type="match status" value="1"/>
</dbReference>
<gene>
    <name evidence="6" type="ORF">ZT1E4_G8878</name>
</gene>
<keyword evidence="1" id="KW-0540">Nuclease</keyword>
<dbReference type="InterPro" id="IPR047021">
    <property type="entry name" value="REXO1/3/4-like"/>
</dbReference>
<evidence type="ECO:0000256" key="2">
    <source>
        <dbReference type="ARBA" id="ARBA00022801"/>
    </source>
</evidence>
<keyword evidence="3" id="KW-0269">Exonuclease</keyword>
<dbReference type="EMBL" id="LT854260">
    <property type="protein sequence ID" value="SMR57281.1"/>
    <property type="molecule type" value="Genomic_DNA"/>
</dbReference>
<dbReference type="GO" id="GO:0003676">
    <property type="term" value="F:nucleic acid binding"/>
    <property type="evidence" value="ECO:0007669"/>
    <property type="project" value="InterPro"/>
</dbReference>
<dbReference type="PANTHER" id="PTHR12801">
    <property type="entry name" value="RNA EXONUCLEASE REXO1 / RECO3 FAMILY MEMBER-RELATED"/>
    <property type="match status" value="1"/>
</dbReference>
<accession>A0A2H1GUP9</accession>
<keyword evidence="2" id="KW-0378">Hydrolase</keyword>
<sequence length="455" mass="49063">MSITTATSNEVLRGSNGRLQFGAPPKTGATRGLQVEPSWAAIIRFLALDVEFAQVLYNGAHNYKQRPGRVSIVNKAGVVIYDVFVHFDDEPEVLDVTLPDAWRKFGVYDNDILASHGARPIAEVEDYVYYIIRHSTVICHAIKGDWDCFSDWVHDQVPTRDTQQLPEYKQHGKAPQFNPKLSTLAEKVLERVIQKGDHSSVEDAKTTMDLYNLREAEFEATQGSRPCPVKEKSATITAPKTPSVQSKTPTTSPSSIPPSTFWQTGASQLRGGFLTSRPNASLPHAGNQDLRSSHSSTSTGLSRTTTSTSSGSPESSDTPPTELISPMLALASASEPPTPDALAEAIAAIDLVAKPHAHNITKITKTNQGSGEYDEATKPQPIVEATKATSEVALKLMGKVTGVRPSADKPSWARTAAGKAVHTAQPVLSKGISTQVQTAEPPVLKVSWAQVAGRK</sequence>
<dbReference type="InterPro" id="IPR036397">
    <property type="entry name" value="RNaseH_sf"/>
</dbReference>
<evidence type="ECO:0000256" key="1">
    <source>
        <dbReference type="ARBA" id="ARBA00022722"/>
    </source>
</evidence>
<dbReference type="GO" id="GO:0004527">
    <property type="term" value="F:exonuclease activity"/>
    <property type="evidence" value="ECO:0007669"/>
    <property type="project" value="UniProtKB-KW"/>
</dbReference>
<feature type="compositionally biased region" description="Low complexity" evidence="4">
    <location>
        <begin position="289"/>
        <end position="322"/>
    </location>
</feature>
<reference evidence="7" key="1">
    <citation type="submission" date="2017-05" db="EMBL/GenBank/DDBJ databases">
        <authorList>
            <person name="Song R."/>
            <person name="Chenine A.L."/>
            <person name="Ruprecht R.M."/>
        </authorList>
    </citation>
    <scope>NUCLEOTIDE SEQUENCE [LARGE SCALE GENOMIC DNA]</scope>
</reference>
<evidence type="ECO:0000256" key="4">
    <source>
        <dbReference type="SAM" id="MobiDB-lite"/>
    </source>
</evidence>
<dbReference type="Proteomes" id="UP000245764">
    <property type="component" value="Chromosome 8"/>
</dbReference>
<name>A0A2H1GUP9_ZYMTR</name>
<evidence type="ECO:0000313" key="6">
    <source>
        <dbReference type="EMBL" id="SMR57281.1"/>
    </source>
</evidence>
<proteinExistence type="predicted"/>
<dbReference type="InterPro" id="IPR013520">
    <property type="entry name" value="Ribonucl_H"/>
</dbReference>
<dbReference type="InterPro" id="IPR012337">
    <property type="entry name" value="RNaseH-like_sf"/>
</dbReference>
<evidence type="ECO:0000313" key="7">
    <source>
        <dbReference type="Proteomes" id="UP000245764"/>
    </source>
</evidence>
<evidence type="ECO:0000256" key="3">
    <source>
        <dbReference type="ARBA" id="ARBA00022839"/>
    </source>
</evidence>